<feature type="transmembrane region" description="Helical" evidence="6">
    <location>
        <begin position="662"/>
        <end position="683"/>
    </location>
</feature>
<feature type="transmembrane region" description="Helical" evidence="6">
    <location>
        <begin position="608"/>
        <end position="628"/>
    </location>
</feature>
<dbReference type="AlphaFoldDB" id="A0A0B8N0Q4"/>
<dbReference type="InterPro" id="IPR049453">
    <property type="entry name" value="Memb_transporter_dom"/>
</dbReference>
<dbReference type="EMBL" id="DF933819">
    <property type="protein sequence ID" value="GAM37237.1"/>
    <property type="molecule type" value="Genomic_DNA"/>
</dbReference>
<feature type="region of interest" description="Disordered" evidence="5">
    <location>
        <begin position="546"/>
        <end position="577"/>
    </location>
</feature>
<feature type="compositionally biased region" description="Basic and acidic residues" evidence="5">
    <location>
        <begin position="559"/>
        <end position="574"/>
    </location>
</feature>
<dbReference type="GO" id="GO:0016020">
    <property type="term" value="C:membrane"/>
    <property type="evidence" value="ECO:0007669"/>
    <property type="project" value="UniProtKB-SubCell"/>
</dbReference>
<evidence type="ECO:0000313" key="9">
    <source>
        <dbReference type="EMBL" id="GAM37237.1"/>
    </source>
</evidence>
<feature type="transmembrane region" description="Helical" evidence="6">
    <location>
        <begin position="689"/>
        <end position="706"/>
    </location>
</feature>
<dbReference type="InterPro" id="IPR018823">
    <property type="entry name" value="ArAE_2_N"/>
</dbReference>
<reference evidence="10" key="1">
    <citation type="journal article" date="2015" name="Genome Announc.">
        <title>Draft genome sequence of Talaromyces cellulolyticus strain Y-94, a source of lignocellulosic biomass-degrading enzymes.</title>
        <authorList>
            <person name="Fujii T."/>
            <person name="Koike H."/>
            <person name="Sawayama S."/>
            <person name="Yano S."/>
            <person name="Inoue H."/>
        </authorList>
    </citation>
    <scope>NUCLEOTIDE SEQUENCE [LARGE SCALE GENOMIC DNA]</scope>
    <source>
        <strain evidence="10">Y-94</strain>
    </source>
</reference>
<evidence type="ECO:0000259" key="7">
    <source>
        <dbReference type="Pfam" id="PF10337"/>
    </source>
</evidence>
<dbReference type="Pfam" id="PF10337">
    <property type="entry name" value="ArAE_2_N"/>
    <property type="match status" value="1"/>
</dbReference>
<evidence type="ECO:0000256" key="5">
    <source>
        <dbReference type="SAM" id="MobiDB-lite"/>
    </source>
</evidence>
<evidence type="ECO:0000256" key="4">
    <source>
        <dbReference type="ARBA" id="ARBA00023136"/>
    </source>
</evidence>
<feature type="transmembrane region" description="Helical" evidence="6">
    <location>
        <begin position="87"/>
        <end position="107"/>
    </location>
</feature>
<accession>A0A0B8N0Q4</accession>
<proteinExistence type="predicted"/>
<evidence type="ECO:0000256" key="2">
    <source>
        <dbReference type="ARBA" id="ARBA00022692"/>
    </source>
</evidence>
<keyword evidence="2 6" id="KW-0812">Transmembrane</keyword>
<sequence length="1038" mass="116725">MASTAANEERPTRVVWQLISSMCTRLDLDSHSVLMILKGALPPTIVTAISQSNAIADITLTVGYLAALMSVTSQCLMPRAKFIKIMLFNLLAVCVAASLCCLANYSAVKARQHSTPSDASESVRTGYNSDACVVAGVWLFVLLWPANAIRAWRPRELQDPMVSFSIFSTVTITRIGTFITIYEGLEFISRLLKTFLIGFAIATAVSLLVLPITSRSCVFQDMREYAEQVQNVLQYQISFLKGSSATTIWVGQGLVSRTRTALRTEHTGNGNANGTGLPSHLREIKEAMNLSMNKLNALHSKLHSDLFYSKDEIAWGKLAAEDLTKIAAMFREVLLSLSGMSMLPDILEIIVQEEISGEIKDRFDDETSSKRAEVQKSVMMLHKHLSDTLHLSMAGMQYFLLTLEIKTPKSFKKKRKGKTGNSVAGDEESSGEYLNPLRTNFVTEYERVLQDLYNQQKNYPEELSSVRAFGEPNGKFDAEFLTSHPDVRQDFFLLLYMGHMQRILLNSIFELVMFADSKGKDGTMKCSRLIFTKEESIRSWFSLKTEQKESESGTMEQQNRYHDNPSSKHEEHEISLSLPDPEHLPPVNTWEKASNVLRYIPRIIRSELSVFGFRVAAASFCVAILAFLRQTQQFFFHGRCVWAMIVIVIGMTPTSGQTMFGFIARIIATSVSMVLSLIVWYIVDEKTPGIIVFLYFANVFEYYFYVKKPQYFGPIVISIVTLNVIVGYELQVRKLGLEVATSNDQPYYPIYIFGPYKLAAVVAGCAISFFWVIFPYPITAKSKLRKLLGHGLFILAQFYGAMHETIEIWMSSGLSDARNNSANASLGLSAIRRKLFKEEMRLLNTLRMHSHFTRYEPPIGGKFPRETYDSIIFKTQRLLTSMSLMVSTTRNLERLYPSKKSELSTSSTAATGASDEQWISHLAKIAFKSPGFRSHATSSLLCHLSAALMNGQPLPPYMRTPDTFPLARQMQKIDRGLLNIRHVQDPAFSAFVSLEVLRSVVTWTLRDLLKDVKTLVGELSFGFDVEQPESALLLSEEA</sequence>
<evidence type="ECO:0000313" key="10">
    <source>
        <dbReference type="Proteomes" id="UP000053095"/>
    </source>
</evidence>
<evidence type="ECO:0000259" key="8">
    <source>
        <dbReference type="Pfam" id="PF13515"/>
    </source>
</evidence>
<feature type="transmembrane region" description="Helical" evidence="6">
    <location>
        <begin position="161"/>
        <end position="182"/>
    </location>
</feature>
<feature type="transmembrane region" description="Helical" evidence="6">
    <location>
        <begin position="194"/>
        <end position="213"/>
    </location>
</feature>
<dbReference type="Pfam" id="PF13515">
    <property type="entry name" value="FUSC_2"/>
    <property type="match status" value="1"/>
</dbReference>
<keyword evidence="3 6" id="KW-1133">Transmembrane helix</keyword>
<evidence type="ECO:0000256" key="6">
    <source>
        <dbReference type="SAM" id="Phobius"/>
    </source>
</evidence>
<protein>
    <recommendedName>
        <fullName evidence="11">ER transporter 6TM N-terminal domain-containing protein</fullName>
    </recommendedName>
</protein>
<keyword evidence="10" id="KW-1185">Reference proteome</keyword>
<feature type="transmembrane region" description="Helical" evidence="6">
    <location>
        <begin position="634"/>
        <end position="650"/>
    </location>
</feature>
<dbReference type="PANTHER" id="PTHR37994:SF4">
    <property type="entry name" value="ER TRANSPORTER 6TM N-TERMINAL DOMAIN-CONTAINING PROTEIN-RELATED"/>
    <property type="match status" value="1"/>
</dbReference>
<evidence type="ECO:0008006" key="11">
    <source>
        <dbReference type="Google" id="ProtNLM"/>
    </source>
</evidence>
<feature type="transmembrane region" description="Helical" evidence="6">
    <location>
        <begin position="127"/>
        <end position="149"/>
    </location>
</feature>
<feature type="domain" description="Integral membrane bound transporter" evidence="8">
    <location>
        <begin position="633"/>
        <end position="771"/>
    </location>
</feature>
<gene>
    <name evidence="9" type="ORF">TCE0_023f06995</name>
</gene>
<feature type="transmembrane region" description="Helical" evidence="6">
    <location>
        <begin position="750"/>
        <end position="776"/>
    </location>
</feature>
<name>A0A0B8N0Q4_TALPI</name>
<feature type="domain" description="Putative ER transporter 6TM N-terminal" evidence="7">
    <location>
        <begin position="27"/>
        <end position="370"/>
    </location>
</feature>
<dbReference type="PANTHER" id="PTHR37994">
    <property type="entry name" value="ARAE_2_N DOMAIN-CONTAINING PROTEIN-RELATED"/>
    <property type="match status" value="1"/>
</dbReference>
<comment type="subcellular location">
    <subcellularLocation>
        <location evidence="1">Membrane</location>
        <topology evidence="1">Multi-pass membrane protein</topology>
    </subcellularLocation>
</comment>
<evidence type="ECO:0000256" key="1">
    <source>
        <dbReference type="ARBA" id="ARBA00004141"/>
    </source>
</evidence>
<keyword evidence="4 6" id="KW-0472">Membrane</keyword>
<feature type="transmembrane region" description="Helical" evidence="6">
    <location>
        <begin position="711"/>
        <end position="730"/>
    </location>
</feature>
<dbReference type="Proteomes" id="UP000053095">
    <property type="component" value="Unassembled WGS sequence"/>
</dbReference>
<evidence type="ECO:0000256" key="3">
    <source>
        <dbReference type="ARBA" id="ARBA00022989"/>
    </source>
</evidence>
<organism evidence="9 10">
    <name type="scientific">Talaromyces pinophilus</name>
    <name type="common">Penicillium pinophilum</name>
    <dbReference type="NCBI Taxonomy" id="128442"/>
    <lineage>
        <taxon>Eukaryota</taxon>
        <taxon>Fungi</taxon>
        <taxon>Dikarya</taxon>
        <taxon>Ascomycota</taxon>
        <taxon>Pezizomycotina</taxon>
        <taxon>Eurotiomycetes</taxon>
        <taxon>Eurotiomycetidae</taxon>
        <taxon>Eurotiales</taxon>
        <taxon>Trichocomaceae</taxon>
        <taxon>Talaromyces</taxon>
        <taxon>Talaromyces sect. Talaromyces</taxon>
    </lineage>
</organism>